<dbReference type="SUPFAM" id="SSF56281">
    <property type="entry name" value="Metallo-hydrolase/oxidoreductase"/>
    <property type="match status" value="1"/>
</dbReference>
<dbReference type="STRING" id="635013.TherJR_2568"/>
<proteinExistence type="predicted"/>
<dbReference type="SMART" id="SM00849">
    <property type="entry name" value="Lactamase_B"/>
    <property type="match status" value="1"/>
</dbReference>
<gene>
    <name evidence="2" type="ordered locus">TherJR_2568</name>
</gene>
<evidence type="ECO:0000259" key="1">
    <source>
        <dbReference type="SMART" id="SM00849"/>
    </source>
</evidence>
<keyword evidence="2" id="KW-0378">Hydrolase</keyword>
<dbReference type="HOGENOM" id="CLU_031317_3_1_9"/>
<dbReference type="EMBL" id="CP002028">
    <property type="protein sequence ID" value="ADG83405.1"/>
    <property type="molecule type" value="Genomic_DNA"/>
</dbReference>
<evidence type="ECO:0000313" key="2">
    <source>
        <dbReference type="EMBL" id="ADG83405.1"/>
    </source>
</evidence>
<dbReference type="eggNOG" id="COG1234">
    <property type="taxonomic scope" value="Bacteria"/>
</dbReference>
<name>D5XBH6_THEPJ</name>
<dbReference type="KEGG" id="tjr:TherJR_2568"/>
<accession>D5XBH6</accession>
<reference evidence="2 3" key="1">
    <citation type="submission" date="2010-05" db="EMBL/GenBank/DDBJ databases">
        <title>Complete sequence of Thermincola sp. JR.</title>
        <authorList>
            <consortium name="US DOE Joint Genome Institute"/>
            <person name="Lucas S."/>
            <person name="Copeland A."/>
            <person name="Lapidus A."/>
            <person name="Cheng J.-F."/>
            <person name="Bruce D."/>
            <person name="Goodwin L."/>
            <person name="Pitluck S."/>
            <person name="Chertkov O."/>
            <person name="Detter J.C."/>
            <person name="Han C."/>
            <person name="Tapia R."/>
            <person name="Land M."/>
            <person name="Hauser L."/>
            <person name="Kyrpides N."/>
            <person name="Mikhailova N."/>
            <person name="Hazen T.C."/>
            <person name="Woyke T."/>
        </authorList>
    </citation>
    <scope>NUCLEOTIDE SEQUENCE [LARGE SCALE GENOMIC DNA]</scope>
    <source>
        <strain evidence="2 3">JR</strain>
    </source>
</reference>
<dbReference type="PANTHER" id="PTHR46018:SF4">
    <property type="entry name" value="METALLO-HYDROLASE YHFI-RELATED"/>
    <property type="match status" value="1"/>
</dbReference>
<dbReference type="PANTHER" id="PTHR46018">
    <property type="entry name" value="ZINC PHOSPHODIESTERASE ELAC PROTEIN 1"/>
    <property type="match status" value="1"/>
</dbReference>
<dbReference type="Pfam" id="PF12706">
    <property type="entry name" value="Lactamase_B_2"/>
    <property type="match status" value="1"/>
</dbReference>
<keyword evidence="3" id="KW-1185">Reference proteome</keyword>
<organism evidence="2 3">
    <name type="scientific">Thermincola potens (strain JR)</name>
    <dbReference type="NCBI Taxonomy" id="635013"/>
    <lineage>
        <taxon>Bacteria</taxon>
        <taxon>Bacillati</taxon>
        <taxon>Bacillota</taxon>
        <taxon>Clostridia</taxon>
        <taxon>Eubacteriales</taxon>
        <taxon>Thermincolaceae</taxon>
        <taxon>Thermincola</taxon>
    </lineage>
</organism>
<dbReference type="Proteomes" id="UP000002377">
    <property type="component" value="Chromosome"/>
</dbReference>
<dbReference type="InterPro" id="IPR001279">
    <property type="entry name" value="Metallo-B-lactamas"/>
</dbReference>
<evidence type="ECO:0000313" key="3">
    <source>
        <dbReference type="Proteomes" id="UP000002377"/>
    </source>
</evidence>
<feature type="domain" description="Metallo-beta-lactamase" evidence="1">
    <location>
        <begin position="18"/>
        <end position="191"/>
    </location>
</feature>
<dbReference type="CDD" id="cd07716">
    <property type="entry name" value="RNaseZ_short-form-like_MBL-fold"/>
    <property type="match status" value="1"/>
</dbReference>
<protein>
    <submittedName>
        <fullName evidence="2">Metal-dependent hydrolase</fullName>
    </submittedName>
</protein>
<dbReference type="OrthoDB" id="9800940at2"/>
<sequence length="256" mass="28890">MKFTVLGCWAPYQKAGGACSGYLLQSENTNVLLDCGNGVFANLQRYINFRHLDAVIISHFHPDHYLDLFCLRHAVMGATRDGSRRGLLPLYIPGTPEKIYQQLNQYADVFQIFKIEPGNSIVLKDLVFRFIRTEHALETYGLTAAEGNLKFGYTADTRYFPGLVDFFRGCNLLVAEASVLEQDKKYAEIGHLTVRQAAQLANETGTSRLVLTHFWPEYDPARIRAEALAVFDRVELAGEGKVFTIENTKEENAQMK</sequence>
<dbReference type="GO" id="GO:0042781">
    <property type="term" value="F:3'-tRNA processing endoribonuclease activity"/>
    <property type="evidence" value="ECO:0007669"/>
    <property type="project" value="TreeGrafter"/>
</dbReference>
<dbReference type="RefSeq" id="WP_013121399.1">
    <property type="nucleotide sequence ID" value="NC_014152.1"/>
</dbReference>
<dbReference type="InterPro" id="IPR036866">
    <property type="entry name" value="RibonucZ/Hydroxyglut_hydro"/>
</dbReference>
<dbReference type="Gene3D" id="3.60.15.10">
    <property type="entry name" value="Ribonuclease Z/Hydroxyacylglutathione hydrolase-like"/>
    <property type="match status" value="1"/>
</dbReference>
<dbReference type="AlphaFoldDB" id="D5XBH6"/>